<evidence type="ECO:0000256" key="1">
    <source>
        <dbReference type="ARBA" id="ARBA00010613"/>
    </source>
</evidence>
<organism evidence="4 5">
    <name type="scientific">Rubneribacter badeniensis</name>
    <dbReference type="NCBI Taxonomy" id="2070688"/>
    <lineage>
        <taxon>Bacteria</taxon>
        <taxon>Bacillati</taxon>
        <taxon>Actinomycetota</taxon>
        <taxon>Coriobacteriia</taxon>
        <taxon>Eggerthellales</taxon>
        <taxon>Eggerthellaceae</taxon>
        <taxon>Rubneribacter</taxon>
    </lineage>
</organism>
<dbReference type="Proteomes" id="UP000236488">
    <property type="component" value="Unassembled WGS sequence"/>
</dbReference>
<dbReference type="InterPro" id="IPR003010">
    <property type="entry name" value="C-N_Hydrolase"/>
</dbReference>
<protein>
    <submittedName>
        <fullName evidence="4">Acyltransferase</fullName>
    </submittedName>
</protein>
<dbReference type="GO" id="GO:0016811">
    <property type="term" value="F:hydrolase activity, acting on carbon-nitrogen (but not peptide) bonds, in linear amides"/>
    <property type="evidence" value="ECO:0007669"/>
    <property type="project" value="TreeGrafter"/>
</dbReference>
<keyword evidence="4" id="KW-0012">Acyltransferase</keyword>
<dbReference type="PANTHER" id="PTHR43674:SF16">
    <property type="entry name" value="CARBON-NITROGEN FAMILY, PUTATIVE (AFU_ORTHOLOGUE AFUA_5G02350)-RELATED"/>
    <property type="match status" value="1"/>
</dbReference>
<dbReference type="Pfam" id="PF00795">
    <property type="entry name" value="CN_hydrolase"/>
    <property type="match status" value="1"/>
</dbReference>
<accession>A0A2K2U7F8</accession>
<dbReference type="GO" id="GO:0016746">
    <property type="term" value="F:acyltransferase activity"/>
    <property type="evidence" value="ECO:0007669"/>
    <property type="project" value="UniProtKB-KW"/>
</dbReference>
<name>A0A2K2U7F8_9ACTN</name>
<feature type="domain" description="CN hydrolase" evidence="3">
    <location>
        <begin position="22"/>
        <end position="262"/>
    </location>
</feature>
<evidence type="ECO:0000259" key="3">
    <source>
        <dbReference type="PROSITE" id="PS50263"/>
    </source>
</evidence>
<keyword evidence="2" id="KW-0378">Hydrolase</keyword>
<dbReference type="PANTHER" id="PTHR43674">
    <property type="entry name" value="NITRILASE C965.09-RELATED"/>
    <property type="match status" value="1"/>
</dbReference>
<keyword evidence="4" id="KW-0808">Transferase</keyword>
<sequence length="289" mass="31413">MEESRSSKGRFGKKRPCEKRTAHLALIQFESVLCDPAANVEKACRMIAEAAAQGADLVALPELFSTGYQLNIVGPRMPDLAEPVDGPTVRALQEAARAGGCYVVAGLALTHGLAGVAFNSAVFIDRDGEVQGTYDKQHLWALERFYFRSGCDCPVFDTDFGRVGVMICYDMGFPEVARMLALQGAELVVCPSAWCAEDMDVWDVNVPARALENTVFVAAVNRFGEEDGLVMPGHTKVCDPRGHVVAELAEEAEGVLHARIDLDALAAARQVSPYLRDRRPDLYNAVLLP</sequence>
<dbReference type="PROSITE" id="PS50263">
    <property type="entry name" value="CN_HYDROLASE"/>
    <property type="match status" value="1"/>
</dbReference>
<dbReference type="PROSITE" id="PS01227">
    <property type="entry name" value="UPF0012"/>
    <property type="match status" value="1"/>
</dbReference>
<dbReference type="CDD" id="cd07584">
    <property type="entry name" value="nitrilase_6"/>
    <property type="match status" value="1"/>
</dbReference>
<dbReference type="InterPro" id="IPR001110">
    <property type="entry name" value="UPF0012_CS"/>
</dbReference>
<gene>
    <name evidence="4" type="ORF">C2L80_02485</name>
</gene>
<dbReference type="EMBL" id="PPEL01000006">
    <property type="protein sequence ID" value="PNV66214.1"/>
    <property type="molecule type" value="Genomic_DNA"/>
</dbReference>
<comment type="caution">
    <text evidence="4">The sequence shown here is derived from an EMBL/GenBank/DDBJ whole genome shotgun (WGS) entry which is preliminary data.</text>
</comment>
<evidence type="ECO:0000313" key="4">
    <source>
        <dbReference type="EMBL" id="PNV66214.1"/>
    </source>
</evidence>
<dbReference type="AlphaFoldDB" id="A0A2K2U7F8"/>
<keyword evidence="5" id="KW-1185">Reference proteome</keyword>
<evidence type="ECO:0000313" key="5">
    <source>
        <dbReference type="Proteomes" id="UP000236488"/>
    </source>
</evidence>
<comment type="similarity">
    <text evidence="1">Belongs to the carbon-nitrogen hydrolase superfamily. NIT1/NIT2 family.</text>
</comment>
<reference evidence="4 5" key="1">
    <citation type="journal article" date="2018" name="Int. J. Syst. Evol. Microbiol.">
        <title>Rubneribacter badeniensis gen. nov., sp. nov. and Enteroscipio rubneri gen. nov., sp. nov., new members of the Eggerthellaceae isolated from human faeces.</title>
        <authorList>
            <person name="Danylec N."/>
            <person name="Gobl A."/>
            <person name="Stoll D.A."/>
            <person name="Hetzer B."/>
            <person name="Kulling S.E."/>
            <person name="Huch M."/>
        </authorList>
    </citation>
    <scope>NUCLEOTIDE SEQUENCE [LARGE SCALE GENOMIC DNA]</scope>
    <source>
        <strain evidence="4 5">ResAG-85</strain>
    </source>
</reference>
<dbReference type="InterPro" id="IPR036526">
    <property type="entry name" value="C-N_Hydrolase_sf"/>
</dbReference>
<dbReference type="SUPFAM" id="SSF56317">
    <property type="entry name" value="Carbon-nitrogen hydrolase"/>
    <property type="match status" value="1"/>
</dbReference>
<dbReference type="Gene3D" id="3.60.110.10">
    <property type="entry name" value="Carbon-nitrogen hydrolase"/>
    <property type="match status" value="1"/>
</dbReference>
<evidence type="ECO:0000256" key="2">
    <source>
        <dbReference type="ARBA" id="ARBA00022801"/>
    </source>
</evidence>
<dbReference type="InterPro" id="IPR050345">
    <property type="entry name" value="Aliph_Amidase/BUP"/>
</dbReference>
<proteinExistence type="inferred from homology"/>